<dbReference type="SUPFAM" id="SSF144232">
    <property type="entry name" value="HIT/MYND zinc finger-like"/>
    <property type="match status" value="1"/>
</dbReference>
<dbReference type="Gene3D" id="2.170.270.10">
    <property type="entry name" value="SET domain"/>
    <property type="match status" value="1"/>
</dbReference>
<evidence type="ECO:0000256" key="1">
    <source>
        <dbReference type="ARBA" id="ARBA00022723"/>
    </source>
</evidence>
<dbReference type="PROSITE" id="PS01360">
    <property type="entry name" value="ZF_MYND_1"/>
    <property type="match status" value="1"/>
</dbReference>
<dbReference type="EMBL" id="SNRW01012140">
    <property type="protein sequence ID" value="KAA6374220.1"/>
    <property type="molecule type" value="Genomic_DNA"/>
</dbReference>
<dbReference type="CDD" id="cd20071">
    <property type="entry name" value="SET_SMYD"/>
    <property type="match status" value="1"/>
</dbReference>
<accession>A0A5J4UVQ8</accession>
<dbReference type="InterPro" id="IPR050869">
    <property type="entry name" value="H3K4_H4K5_MeTrfase"/>
</dbReference>
<dbReference type="SUPFAM" id="SSF82199">
    <property type="entry name" value="SET domain"/>
    <property type="match status" value="1"/>
</dbReference>
<dbReference type="PROSITE" id="PS50280">
    <property type="entry name" value="SET"/>
    <property type="match status" value="1"/>
</dbReference>
<dbReference type="AlphaFoldDB" id="A0A5J4UVQ8"/>
<evidence type="ECO:0000256" key="3">
    <source>
        <dbReference type="ARBA" id="ARBA00022833"/>
    </source>
</evidence>
<keyword evidence="1" id="KW-0479">Metal-binding</keyword>
<feature type="domain" description="SET" evidence="6">
    <location>
        <begin position="4"/>
        <end position="296"/>
    </location>
</feature>
<evidence type="ECO:0000313" key="8">
    <source>
        <dbReference type="EMBL" id="KAA6374220.1"/>
    </source>
</evidence>
<dbReference type="GO" id="GO:0008270">
    <property type="term" value="F:zinc ion binding"/>
    <property type="evidence" value="ECO:0007669"/>
    <property type="project" value="UniProtKB-KW"/>
</dbReference>
<dbReference type="Pfam" id="PF01753">
    <property type="entry name" value="zf-MYND"/>
    <property type="match status" value="1"/>
</dbReference>
<feature type="compositionally biased region" description="Polar residues" evidence="5">
    <location>
        <begin position="128"/>
        <end position="138"/>
    </location>
</feature>
<keyword evidence="3" id="KW-0862">Zinc</keyword>
<comment type="caution">
    <text evidence="8">The sequence shown here is derived from an EMBL/GenBank/DDBJ whole genome shotgun (WGS) entry which is preliminary data.</text>
</comment>
<evidence type="ECO:0000313" key="9">
    <source>
        <dbReference type="Proteomes" id="UP000324800"/>
    </source>
</evidence>
<dbReference type="Pfam" id="PF00856">
    <property type="entry name" value="SET"/>
    <property type="match status" value="1"/>
</dbReference>
<evidence type="ECO:0000256" key="5">
    <source>
        <dbReference type="SAM" id="MobiDB-lite"/>
    </source>
</evidence>
<dbReference type="OrthoDB" id="265717at2759"/>
<protein>
    <recommendedName>
        <fullName evidence="10">SET domain-containing protein</fullName>
    </recommendedName>
</protein>
<evidence type="ECO:0008006" key="10">
    <source>
        <dbReference type="Google" id="ProtNLM"/>
    </source>
</evidence>
<dbReference type="InterPro" id="IPR002893">
    <property type="entry name" value="Znf_MYND"/>
</dbReference>
<reference evidence="8 9" key="1">
    <citation type="submission" date="2019-03" db="EMBL/GenBank/DDBJ databases">
        <title>Single cell metagenomics reveals metabolic interactions within the superorganism composed of flagellate Streblomastix strix and complex community of Bacteroidetes bacteria on its surface.</title>
        <authorList>
            <person name="Treitli S.C."/>
            <person name="Kolisko M."/>
            <person name="Husnik F."/>
            <person name="Keeling P."/>
            <person name="Hampl V."/>
        </authorList>
    </citation>
    <scope>NUCLEOTIDE SEQUENCE [LARGE SCALE GENOMIC DNA]</scope>
    <source>
        <strain evidence="8">ST1C</strain>
    </source>
</reference>
<dbReference type="InterPro" id="IPR001214">
    <property type="entry name" value="SET_dom"/>
</dbReference>
<feature type="region of interest" description="Disordered" evidence="5">
    <location>
        <begin position="128"/>
        <end position="147"/>
    </location>
</feature>
<dbReference type="Proteomes" id="UP000324800">
    <property type="component" value="Unassembled WGS sequence"/>
</dbReference>
<dbReference type="PANTHER" id="PTHR12197">
    <property type="entry name" value="HISTONE-LYSINE N-METHYLTRANSFERASE SMYD"/>
    <property type="match status" value="1"/>
</dbReference>
<feature type="domain" description="MYND-type" evidence="7">
    <location>
        <begin position="52"/>
        <end position="94"/>
    </location>
</feature>
<dbReference type="PROSITE" id="PS50865">
    <property type="entry name" value="ZF_MYND_2"/>
    <property type="match status" value="1"/>
</dbReference>
<evidence type="ECO:0000259" key="7">
    <source>
        <dbReference type="PROSITE" id="PS50865"/>
    </source>
</evidence>
<evidence type="ECO:0000256" key="2">
    <source>
        <dbReference type="ARBA" id="ARBA00022771"/>
    </source>
</evidence>
<evidence type="ECO:0000259" key="6">
    <source>
        <dbReference type="PROSITE" id="PS50280"/>
    </source>
</evidence>
<gene>
    <name evidence="8" type="ORF">EZS28_030253</name>
</gene>
<proteinExistence type="predicted"/>
<organism evidence="8 9">
    <name type="scientific">Streblomastix strix</name>
    <dbReference type="NCBI Taxonomy" id="222440"/>
    <lineage>
        <taxon>Eukaryota</taxon>
        <taxon>Metamonada</taxon>
        <taxon>Preaxostyla</taxon>
        <taxon>Oxymonadida</taxon>
        <taxon>Streblomastigidae</taxon>
        <taxon>Streblomastix</taxon>
    </lineage>
</organism>
<sequence length="524" mass="61050">MSTQSVESFNIDYSEQLGFNAVAAQDLKPGDVVICEQPFSYQLTDEYQFQMCDYCYRDASNEIQMKRCTRCKQVSYCSKECQTKHWYLAHKLECKIFAQLSAEQIRYHTRILYRFYFRTMNMLQNEQQQKLDNSNSDSQHFKASNDIHDRGKPTLSQLISMNSSPIPRTVIHTSNDALTLISHKDGMPSEIQYIIQRYALLLLQILKIDPSSAANFFNGASQLEEMKEIFAKCMMNDWEGIGIHNHAHQVALYPHFSLFNHSCSPNVMHSRNRDGSMLCVAIKEIKKGESLFVSYQALKAPFCYRQRNLLRWQFVCNCERCQQNISGQLVLQEMEQQKKQQEQLIGEIEQIDKYKDFKFPLDMYVDALVCECGNPLFRVYQNPNEVTHNGNEEKLNEPFYYICPKCLIPKITQQSEQNIIEDIIDSQGKNYSYQIGKFPQFHSLSCQYAIPSTESIKIYLEMAYLSGQCDHLAQAYKYYIKGRDEVQILFGKSDDAQMLQHIENCTKIIVQIKQKCIDQNIPLE</sequence>
<evidence type="ECO:0000256" key="4">
    <source>
        <dbReference type="PROSITE-ProRule" id="PRU00134"/>
    </source>
</evidence>
<dbReference type="Gene3D" id="6.10.140.2220">
    <property type="match status" value="1"/>
</dbReference>
<keyword evidence="2 4" id="KW-0863">Zinc-finger</keyword>
<name>A0A5J4UVQ8_9EUKA</name>
<dbReference type="InterPro" id="IPR046341">
    <property type="entry name" value="SET_dom_sf"/>
</dbReference>